<dbReference type="EMBL" id="PDNV01000004">
    <property type="protein sequence ID" value="PLC54511.1"/>
    <property type="molecule type" value="Genomic_DNA"/>
</dbReference>
<feature type="domain" description="BPL/LPL catalytic" evidence="8">
    <location>
        <begin position="34"/>
        <end position="153"/>
    </location>
</feature>
<feature type="domain" description="Biotin protein ligase C-terminal" evidence="7">
    <location>
        <begin position="240"/>
        <end position="285"/>
    </location>
</feature>
<keyword evidence="2" id="KW-0547">Nucleotide-binding</keyword>
<evidence type="ECO:0000256" key="2">
    <source>
        <dbReference type="ARBA" id="ARBA00022741"/>
    </source>
</evidence>
<dbReference type="OrthoDB" id="9807064at2"/>
<proteinExistence type="predicted"/>
<evidence type="ECO:0000256" key="3">
    <source>
        <dbReference type="ARBA" id="ARBA00022840"/>
    </source>
</evidence>
<keyword evidence="3" id="KW-0067">ATP-binding</keyword>
<dbReference type="InterPro" id="IPR003142">
    <property type="entry name" value="BPL_C"/>
</dbReference>
<evidence type="ECO:0000313" key="9">
    <source>
        <dbReference type="EMBL" id="PLC54511.1"/>
    </source>
</evidence>
<gene>
    <name evidence="9" type="ORF">CR155_06980</name>
</gene>
<dbReference type="Proteomes" id="UP000234328">
    <property type="component" value="Unassembled WGS sequence"/>
</dbReference>
<dbReference type="GO" id="GO:0005737">
    <property type="term" value="C:cytoplasm"/>
    <property type="evidence" value="ECO:0007669"/>
    <property type="project" value="TreeGrafter"/>
</dbReference>
<dbReference type="PANTHER" id="PTHR12835">
    <property type="entry name" value="BIOTIN PROTEIN LIGASE"/>
    <property type="match status" value="1"/>
</dbReference>
<organism evidence="9 10">
    <name type="scientific">Pollutimonas nitritireducens</name>
    <dbReference type="NCBI Taxonomy" id="2045209"/>
    <lineage>
        <taxon>Bacteria</taxon>
        <taxon>Pseudomonadati</taxon>
        <taxon>Pseudomonadota</taxon>
        <taxon>Betaproteobacteria</taxon>
        <taxon>Burkholderiales</taxon>
        <taxon>Alcaligenaceae</taxon>
        <taxon>Pollutimonas</taxon>
    </lineage>
</organism>
<dbReference type="InterPro" id="IPR004143">
    <property type="entry name" value="BPL_LPL_catalytic"/>
</dbReference>
<dbReference type="SUPFAM" id="SSF50037">
    <property type="entry name" value="C-terminal domain of transcriptional repressors"/>
    <property type="match status" value="1"/>
</dbReference>
<sequence length="291" mass="31386">MPTPSSPSMPLPAQLQAALTDALPNFRQITWVQSTQSTNADLMAKARSNDGPLARPWLLGAHLQERGRGRAGRSWQNRADANLMFSCAFDVFLPSQQLPALSPLAGLAACEALRCLIQPTLRRQLNMKWPNDIQWRLAKLAGILVEVTRAGTSRLSADHYVAVIGMGINLNDARALSQSLDRQVADWSEIGKEDTHAASANAVDIVAGIAHAWYTSLNDVTARGFTGFPQRYADVDILAGQHINILDEGRLTHAGIACGVNDRGQLLVRTPLGETPVSVGDVSVRAQGAKL</sequence>
<dbReference type="InterPro" id="IPR045864">
    <property type="entry name" value="aa-tRNA-synth_II/BPL/LPL"/>
</dbReference>
<dbReference type="InterPro" id="IPR008988">
    <property type="entry name" value="Transcriptional_repressor_C"/>
</dbReference>
<dbReference type="AlphaFoldDB" id="A0A2N4UHJ6"/>
<dbReference type="NCBIfam" id="TIGR00121">
    <property type="entry name" value="birA_ligase"/>
    <property type="match status" value="1"/>
</dbReference>
<comment type="caution">
    <text evidence="9">The sequence shown here is derived from an EMBL/GenBank/DDBJ whole genome shotgun (WGS) entry which is preliminary data.</text>
</comment>
<protein>
    <recommendedName>
        <fullName evidence="5">biotin--[biotin carboxyl-carrier protein] ligase</fullName>
        <ecNumber evidence="5">6.3.4.15</ecNumber>
    </recommendedName>
</protein>
<dbReference type="InterPro" id="IPR004408">
    <property type="entry name" value="Biotin_CoA_COase_ligase"/>
</dbReference>
<dbReference type="CDD" id="cd16442">
    <property type="entry name" value="BPL"/>
    <property type="match status" value="1"/>
</dbReference>
<evidence type="ECO:0000256" key="6">
    <source>
        <dbReference type="ARBA" id="ARBA00047846"/>
    </source>
</evidence>
<evidence type="ECO:0000256" key="4">
    <source>
        <dbReference type="ARBA" id="ARBA00023267"/>
    </source>
</evidence>
<comment type="catalytic activity">
    <reaction evidence="6">
        <text>biotin + L-lysyl-[protein] + ATP = N(6)-biotinyl-L-lysyl-[protein] + AMP + diphosphate + H(+)</text>
        <dbReference type="Rhea" id="RHEA:11756"/>
        <dbReference type="Rhea" id="RHEA-COMP:9752"/>
        <dbReference type="Rhea" id="RHEA-COMP:10505"/>
        <dbReference type="ChEBI" id="CHEBI:15378"/>
        <dbReference type="ChEBI" id="CHEBI:29969"/>
        <dbReference type="ChEBI" id="CHEBI:30616"/>
        <dbReference type="ChEBI" id="CHEBI:33019"/>
        <dbReference type="ChEBI" id="CHEBI:57586"/>
        <dbReference type="ChEBI" id="CHEBI:83144"/>
        <dbReference type="ChEBI" id="CHEBI:456215"/>
        <dbReference type="EC" id="6.3.4.15"/>
    </reaction>
</comment>
<dbReference type="PANTHER" id="PTHR12835:SF5">
    <property type="entry name" value="BIOTIN--PROTEIN LIGASE"/>
    <property type="match status" value="1"/>
</dbReference>
<evidence type="ECO:0000259" key="7">
    <source>
        <dbReference type="Pfam" id="PF02237"/>
    </source>
</evidence>
<dbReference type="Pfam" id="PF02237">
    <property type="entry name" value="BPL_C"/>
    <property type="match status" value="1"/>
</dbReference>
<dbReference type="SUPFAM" id="SSF55681">
    <property type="entry name" value="Class II aaRS and biotin synthetases"/>
    <property type="match status" value="1"/>
</dbReference>
<evidence type="ECO:0000313" key="10">
    <source>
        <dbReference type="Proteomes" id="UP000234328"/>
    </source>
</evidence>
<accession>A0A2N4UHJ6</accession>
<dbReference type="Pfam" id="PF03099">
    <property type="entry name" value="BPL_LplA_LipB"/>
    <property type="match status" value="1"/>
</dbReference>
<dbReference type="Gene3D" id="3.30.930.10">
    <property type="entry name" value="Bira Bifunctional Protein, Domain 2"/>
    <property type="match status" value="1"/>
</dbReference>
<evidence type="ECO:0000256" key="5">
    <source>
        <dbReference type="ARBA" id="ARBA00024227"/>
    </source>
</evidence>
<dbReference type="EC" id="6.3.4.15" evidence="5"/>
<dbReference type="Gene3D" id="2.30.30.100">
    <property type="match status" value="1"/>
</dbReference>
<evidence type="ECO:0000259" key="8">
    <source>
        <dbReference type="Pfam" id="PF03099"/>
    </source>
</evidence>
<dbReference type="GO" id="GO:0004077">
    <property type="term" value="F:biotin--[biotin carboxyl-carrier protein] ligase activity"/>
    <property type="evidence" value="ECO:0007669"/>
    <property type="project" value="UniProtKB-EC"/>
</dbReference>
<dbReference type="GO" id="GO:0005524">
    <property type="term" value="F:ATP binding"/>
    <property type="evidence" value="ECO:0007669"/>
    <property type="project" value="UniProtKB-KW"/>
</dbReference>
<evidence type="ECO:0000256" key="1">
    <source>
        <dbReference type="ARBA" id="ARBA00022598"/>
    </source>
</evidence>
<name>A0A2N4UHJ6_9BURK</name>
<keyword evidence="1 9" id="KW-0436">Ligase</keyword>
<dbReference type="RefSeq" id="WP_102069280.1">
    <property type="nucleotide sequence ID" value="NZ_PDNV01000004.1"/>
</dbReference>
<keyword evidence="4" id="KW-0092">Biotin</keyword>
<reference evidence="9 10" key="1">
    <citation type="submission" date="2017-10" db="EMBL/GenBank/DDBJ databases">
        <title>Two draft genome sequences of Pusillimonas sp. strains isolated from a nitrate- and radionuclide-contaminated groundwater in Russia.</title>
        <authorList>
            <person name="Grouzdev D.S."/>
            <person name="Tourova T.P."/>
            <person name="Goeva M.A."/>
            <person name="Babich T.L."/>
            <person name="Sokolova D.S."/>
            <person name="Abdullin R."/>
            <person name="Poltaraus A.B."/>
            <person name="Toshchakov S.V."/>
            <person name="Nazina T.N."/>
        </authorList>
    </citation>
    <scope>NUCLEOTIDE SEQUENCE [LARGE SCALE GENOMIC DNA]</scope>
    <source>
        <strain evidence="9 10">JR1/69-2-13</strain>
    </source>
</reference>
<keyword evidence="10" id="KW-1185">Reference proteome</keyword>